<gene>
    <name evidence="2" type="ORF">ACFFK0_23950</name>
</gene>
<dbReference type="Pfam" id="PF08223">
    <property type="entry name" value="PaaX_C"/>
    <property type="match status" value="1"/>
</dbReference>
<proteinExistence type="predicted"/>
<dbReference type="RefSeq" id="WP_377472897.1">
    <property type="nucleotide sequence ID" value="NZ_JBHLWN010000097.1"/>
</dbReference>
<dbReference type="Gene3D" id="1.20.58.1460">
    <property type="match status" value="1"/>
</dbReference>
<sequence>MPNNKCEADREMRLFLLYLQLGEVISELYLSDPMLPQELLDRDWVGRRTLHELNAYLDQIAAAIPPDSAYNRFVR</sequence>
<feature type="domain" description="Transcriptional repressor PaaX-like C-terminal" evidence="1">
    <location>
        <begin position="13"/>
        <end position="58"/>
    </location>
</feature>
<comment type="caution">
    <text evidence="2">The sequence shown here is derived from an EMBL/GenBank/DDBJ whole genome shotgun (WGS) entry which is preliminary data.</text>
</comment>
<evidence type="ECO:0000313" key="2">
    <source>
        <dbReference type="EMBL" id="MFC0215451.1"/>
    </source>
</evidence>
<reference evidence="2 3" key="1">
    <citation type="submission" date="2024-09" db="EMBL/GenBank/DDBJ databases">
        <authorList>
            <person name="Sun Q."/>
            <person name="Mori K."/>
        </authorList>
    </citation>
    <scope>NUCLEOTIDE SEQUENCE [LARGE SCALE GENOMIC DNA]</scope>
    <source>
        <strain evidence="2 3">CCM 7759</strain>
    </source>
</reference>
<evidence type="ECO:0000313" key="3">
    <source>
        <dbReference type="Proteomes" id="UP001589776"/>
    </source>
</evidence>
<dbReference type="EMBL" id="JBHLWN010000097">
    <property type="protein sequence ID" value="MFC0215451.1"/>
    <property type="molecule type" value="Genomic_DNA"/>
</dbReference>
<protein>
    <submittedName>
        <fullName evidence="2">PaaX family transcriptional regulator C-terminal domain-containing protein</fullName>
    </submittedName>
</protein>
<keyword evidence="3" id="KW-1185">Reference proteome</keyword>
<organism evidence="2 3">
    <name type="scientific">Paenibacillus chartarius</name>
    <dbReference type="NCBI Taxonomy" id="747481"/>
    <lineage>
        <taxon>Bacteria</taxon>
        <taxon>Bacillati</taxon>
        <taxon>Bacillota</taxon>
        <taxon>Bacilli</taxon>
        <taxon>Bacillales</taxon>
        <taxon>Paenibacillaceae</taxon>
        <taxon>Paenibacillus</taxon>
    </lineage>
</organism>
<accession>A0ABV6DS23</accession>
<dbReference type="Proteomes" id="UP001589776">
    <property type="component" value="Unassembled WGS sequence"/>
</dbReference>
<name>A0ABV6DS23_9BACL</name>
<evidence type="ECO:0000259" key="1">
    <source>
        <dbReference type="Pfam" id="PF08223"/>
    </source>
</evidence>
<dbReference type="InterPro" id="IPR013225">
    <property type="entry name" value="PaaX_C"/>
</dbReference>